<dbReference type="PANTHER" id="PTHR48100">
    <property type="entry name" value="BROAD-SPECIFICITY PHOSPHATASE YOR283W-RELATED"/>
    <property type="match status" value="1"/>
</dbReference>
<evidence type="ECO:0000313" key="2">
    <source>
        <dbReference type="Proteomes" id="UP001525379"/>
    </source>
</evidence>
<dbReference type="EMBL" id="JALXSQ010000008">
    <property type="protein sequence ID" value="MCT2042375.1"/>
    <property type="molecule type" value="Genomic_DNA"/>
</dbReference>
<organism evidence="1 2">
    <name type="scientific">Pseudoclavibacter albus</name>
    <dbReference type="NCBI Taxonomy" id="272241"/>
    <lineage>
        <taxon>Bacteria</taxon>
        <taxon>Bacillati</taxon>
        <taxon>Actinomycetota</taxon>
        <taxon>Actinomycetes</taxon>
        <taxon>Micrococcales</taxon>
        <taxon>Microbacteriaceae</taxon>
        <taxon>Pseudoclavibacter</taxon>
    </lineage>
</organism>
<dbReference type="InterPro" id="IPR013078">
    <property type="entry name" value="His_Pase_superF_clade-1"/>
</dbReference>
<gene>
    <name evidence="1" type="ORF">M3D15_03345</name>
</gene>
<dbReference type="SUPFAM" id="SSF53254">
    <property type="entry name" value="Phosphoglycerate mutase-like"/>
    <property type="match status" value="1"/>
</dbReference>
<dbReference type="SMART" id="SM00855">
    <property type="entry name" value="PGAM"/>
    <property type="match status" value="1"/>
</dbReference>
<evidence type="ECO:0000313" key="1">
    <source>
        <dbReference type="EMBL" id="MCT2042375.1"/>
    </source>
</evidence>
<proteinExistence type="predicted"/>
<dbReference type="RefSeq" id="WP_066081800.1">
    <property type="nucleotide sequence ID" value="NZ_JALXSQ010000008.1"/>
</dbReference>
<dbReference type="Proteomes" id="UP001525379">
    <property type="component" value="Unassembled WGS sequence"/>
</dbReference>
<reference evidence="1 2" key="1">
    <citation type="submission" date="2022-04" db="EMBL/GenBank/DDBJ databases">
        <title>Human microbiome associated bacterial genomes.</title>
        <authorList>
            <person name="Sandstrom S."/>
            <person name="Salamzade R."/>
            <person name="Kalan L.R."/>
        </authorList>
    </citation>
    <scope>NUCLEOTIDE SEQUENCE [LARGE SCALE GENOMIC DNA]</scope>
    <source>
        <strain evidence="2">p3-SID1799</strain>
    </source>
</reference>
<accession>A0ABT2HW62</accession>
<dbReference type="Gene3D" id="3.40.50.1240">
    <property type="entry name" value="Phosphoglycerate mutase-like"/>
    <property type="match status" value="1"/>
</dbReference>
<dbReference type="InterPro" id="IPR029033">
    <property type="entry name" value="His_PPase_superfam"/>
</dbReference>
<dbReference type="InterPro" id="IPR050275">
    <property type="entry name" value="PGM_Phosphatase"/>
</dbReference>
<keyword evidence="2" id="KW-1185">Reference proteome</keyword>
<comment type="caution">
    <text evidence="1">The sequence shown here is derived from an EMBL/GenBank/DDBJ whole genome shotgun (WGS) entry which is preliminary data.</text>
</comment>
<dbReference type="Pfam" id="PF00300">
    <property type="entry name" value="His_Phos_1"/>
    <property type="match status" value="1"/>
</dbReference>
<dbReference type="PANTHER" id="PTHR48100:SF51">
    <property type="entry name" value="PHOSPHOGLYCERATE MUTASE"/>
    <property type="match status" value="1"/>
</dbReference>
<dbReference type="CDD" id="cd07067">
    <property type="entry name" value="HP_PGM_like"/>
    <property type="match status" value="1"/>
</dbReference>
<sequence>MATQRVHLVRHGEVENPNGLLYERLPGFSLSERGHRMARLAAEDLRERDIQATRLIVSPLERTQQSAAPIAELLGLDPELDERVIEPWNTFAGKTMHGRYSALRRPMSWRHLVNPTKPSWGEPYREIVERMKAAILDATAAAEGGDVIVVTHQLPIWMVHRRLRGVPLVHNPKHRRCALSSITTLEYHPATGLVEVDYREPAAAELAGAIDEGAV</sequence>
<protein>
    <submittedName>
        <fullName evidence="1">Histidine phosphatase family protein</fullName>
    </submittedName>
</protein>
<name>A0ABT2HW62_9MICO</name>